<name>A0A975GGK4_9BACT</name>
<dbReference type="SUPFAM" id="SSF56112">
    <property type="entry name" value="Protein kinase-like (PK-like)"/>
    <property type="match status" value="1"/>
</dbReference>
<dbReference type="RefSeq" id="WP_207692078.1">
    <property type="nucleotide sequence ID" value="NZ_CP061799.1"/>
</dbReference>
<proteinExistence type="predicted"/>
<dbReference type="PROSITE" id="PS50110">
    <property type="entry name" value="RESPONSE_REGULATORY"/>
    <property type="match status" value="1"/>
</dbReference>
<gene>
    <name evidence="7" type="ORF">dnl_27340</name>
</gene>
<dbReference type="PANTHER" id="PTHR24348:SF68">
    <property type="entry name" value="SERINE_THREONINE-PROTEIN KINASE ATG1C"/>
    <property type="match status" value="1"/>
</dbReference>
<dbReference type="KEGG" id="dli:dnl_27340"/>
<dbReference type="InterPro" id="IPR001789">
    <property type="entry name" value="Sig_transdc_resp-reg_receiver"/>
</dbReference>
<dbReference type="PROSITE" id="PS00108">
    <property type="entry name" value="PROTEIN_KINASE_ST"/>
    <property type="match status" value="1"/>
</dbReference>
<dbReference type="GO" id="GO:0004674">
    <property type="term" value="F:protein serine/threonine kinase activity"/>
    <property type="evidence" value="ECO:0007669"/>
    <property type="project" value="InterPro"/>
</dbReference>
<dbReference type="Gene3D" id="1.10.510.10">
    <property type="entry name" value="Transferase(Phosphotransferase) domain 1"/>
    <property type="match status" value="1"/>
</dbReference>
<dbReference type="PROSITE" id="PS50011">
    <property type="entry name" value="PROTEIN_KINASE_DOM"/>
    <property type="match status" value="1"/>
</dbReference>
<evidence type="ECO:0000313" key="8">
    <source>
        <dbReference type="Proteomes" id="UP000663720"/>
    </source>
</evidence>
<dbReference type="PANTHER" id="PTHR24348">
    <property type="entry name" value="SERINE/THREONINE-PROTEIN KINASE UNC-51-RELATED"/>
    <property type="match status" value="1"/>
</dbReference>
<dbReference type="InterPro" id="IPR045269">
    <property type="entry name" value="Atg1-like"/>
</dbReference>
<dbReference type="AlphaFoldDB" id="A0A975GGK4"/>
<organism evidence="7 8">
    <name type="scientific">Desulfonema limicola</name>
    <dbReference type="NCBI Taxonomy" id="45656"/>
    <lineage>
        <taxon>Bacteria</taxon>
        <taxon>Pseudomonadati</taxon>
        <taxon>Thermodesulfobacteriota</taxon>
        <taxon>Desulfobacteria</taxon>
        <taxon>Desulfobacterales</taxon>
        <taxon>Desulfococcaceae</taxon>
        <taxon>Desulfonema</taxon>
    </lineage>
</organism>
<evidence type="ECO:0000313" key="7">
    <source>
        <dbReference type="EMBL" id="QTA80430.1"/>
    </source>
</evidence>
<reference evidence="7" key="1">
    <citation type="journal article" date="2021" name="Microb. Physiol.">
        <title>Proteogenomic Insights into the Physiology of Marine, Sulfate-Reducing, Filamentous Desulfonema limicola and Desulfonema magnum.</title>
        <authorList>
            <person name="Schnaars V."/>
            <person name="Wohlbrand L."/>
            <person name="Scheve S."/>
            <person name="Hinrichs C."/>
            <person name="Reinhardt R."/>
            <person name="Rabus R."/>
        </authorList>
    </citation>
    <scope>NUCLEOTIDE SEQUENCE</scope>
    <source>
        <strain evidence="7">5ac10</strain>
    </source>
</reference>
<dbReference type="CDD" id="cd14014">
    <property type="entry name" value="STKc_PknB_like"/>
    <property type="match status" value="1"/>
</dbReference>
<dbReference type="Pfam" id="PF00069">
    <property type="entry name" value="Pkinase"/>
    <property type="match status" value="1"/>
</dbReference>
<accession>A0A975GGK4</accession>
<dbReference type="SMART" id="SM00220">
    <property type="entry name" value="S_TKc"/>
    <property type="match status" value="1"/>
</dbReference>
<evidence type="ECO:0000256" key="2">
    <source>
        <dbReference type="ARBA" id="ARBA00022840"/>
    </source>
</evidence>
<evidence type="ECO:0000259" key="5">
    <source>
        <dbReference type="PROSITE" id="PS50011"/>
    </source>
</evidence>
<protein>
    <submittedName>
        <fullName evidence="7">Two component system response regulator/histidine kinase</fullName>
    </submittedName>
</protein>
<dbReference type="GO" id="GO:0005737">
    <property type="term" value="C:cytoplasm"/>
    <property type="evidence" value="ECO:0007669"/>
    <property type="project" value="TreeGrafter"/>
</dbReference>
<evidence type="ECO:0000256" key="3">
    <source>
        <dbReference type="PROSITE-ProRule" id="PRU00169"/>
    </source>
</evidence>
<evidence type="ECO:0000256" key="4">
    <source>
        <dbReference type="PROSITE-ProRule" id="PRU10141"/>
    </source>
</evidence>
<feature type="domain" description="Response regulatory" evidence="6">
    <location>
        <begin position="6"/>
        <end position="123"/>
    </location>
</feature>
<dbReference type="InterPro" id="IPR000719">
    <property type="entry name" value="Prot_kinase_dom"/>
</dbReference>
<dbReference type="EMBL" id="CP061799">
    <property type="protein sequence ID" value="QTA80430.1"/>
    <property type="molecule type" value="Genomic_DNA"/>
</dbReference>
<feature type="binding site" evidence="4">
    <location>
        <position position="208"/>
    </location>
    <ligand>
        <name>ATP</name>
        <dbReference type="ChEBI" id="CHEBI:30616"/>
    </ligand>
</feature>
<dbReference type="GO" id="GO:0005524">
    <property type="term" value="F:ATP binding"/>
    <property type="evidence" value="ECO:0007669"/>
    <property type="project" value="UniProtKB-UniRule"/>
</dbReference>
<evidence type="ECO:0000256" key="1">
    <source>
        <dbReference type="ARBA" id="ARBA00022741"/>
    </source>
</evidence>
<keyword evidence="2 4" id="KW-0067">ATP-binding</keyword>
<dbReference type="InterPro" id="IPR008271">
    <property type="entry name" value="Ser/Thr_kinase_AS"/>
</dbReference>
<keyword evidence="3" id="KW-0597">Phosphoprotein</keyword>
<feature type="domain" description="Protein kinase" evidence="5">
    <location>
        <begin position="179"/>
        <end position="427"/>
    </location>
</feature>
<dbReference type="PROSITE" id="PS00107">
    <property type="entry name" value="PROTEIN_KINASE_ATP"/>
    <property type="match status" value="1"/>
</dbReference>
<dbReference type="InterPro" id="IPR011009">
    <property type="entry name" value="Kinase-like_dom_sf"/>
</dbReference>
<sequence>MTIDEYVLLVCLKPEEVEHIRQLLSSFEIKIDSKDIHHFDDAKACLKNENICLAVLRLDKKLSRPDQDIIQLRQFLPDYIPILILISHDLTQNIKDYIKAGANDYWVLPLDNTSFSVRFYVLLEFGQSIILSEKAKGFEIKHETSLLQRIIEKIQDSLRFFSPNITYKHENNSSIAEKWIKIKKLGFGGFGEVWLVKRHGKGMSAVAKIPHSSKLNTRALRAAAILKRLSIHPNIVHLIEVVEEDGKVVLIQEYIPGLTLQQLIENTLNGKHKEDYFLQLLSVASHAHQNRIMHRDIKPENIIITPSGTLKLLDFGIAKDLSRHNIGKTIAGSRPFMAPEQIMGKSSIASDVWSLGVILYIFATNTLPFYDPNEKYLMDLILETSPLPPRKLEPGLPENFETLILKCLDKNPENRYQDAGELRQELLELFPLFGDGSILPDNYKD</sequence>
<keyword evidence="1 4" id="KW-0547">Nucleotide-binding</keyword>
<keyword evidence="7" id="KW-0808">Transferase</keyword>
<dbReference type="Proteomes" id="UP000663720">
    <property type="component" value="Chromosome"/>
</dbReference>
<evidence type="ECO:0000259" key="6">
    <source>
        <dbReference type="PROSITE" id="PS50110"/>
    </source>
</evidence>
<keyword evidence="7" id="KW-0418">Kinase</keyword>
<feature type="modified residue" description="4-aspartylphosphate" evidence="3">
    <location>
        <position position="59"/>
    </location>
</feature>
<keyword evidence="8" id="KW-1185">Reference proteome</keyword>
<dbReference type="GO" id="GO:0000160">
    <property type="term" value="P:phosphorelay signal transduction system"/>
    <property type="evidence" value="ECO:0007669"/>
    <property type="project" value="InterPro"/>
</dbReference>
<dbReference type="InterPro" id="IPR017441">
    <property type="entry name" value="Protein_kinase_ATP_BS"/>
</dbReference>